<dbReference type="KEGG" id="kbs:EPA93_39495"/>
<dbReference type="RefSeq" id="WP_129892795.1">
    <property type="nucleotide sequence ID" value="NZ_CP035758.1"/>
</dbReference>
<sequence>MSTSLPSDPLATSLQQSAGPHFAEMYACHGVQIACRTNRQQLVTMLDSLLAAFPLSSSLAGNAFYSLFSYDDVAQFPMQLPAQCIHTGTTCLQTNTLLKYYRTRDATIRYHSYSAQSGVNAAILSVLHSQFACTQIAAFAENEPSFLRRYVLVPALGQLLRTYGFFPCHAAAVTAPWDDQQSALILGASGSGKTTLSLGSTSIGCGLLGDDLVLLQADGSGEIRVYSLMPEVSVRARTLDIWPALAFLKDYPEDKRGKRYCTIEQLRPGARRLQSSLKALVFPQISPATRSTLVPLSKAQTMQLLIEHCISKTNIEVNEQESLFALLSSLVEQTPGYRMYSAKGQQDSAYLMCSLFK</sequence>
<accession>A0A4P6K0Z8</accession>
<proteinExistence type="predicted"/>
<dbReference type="InterPro" id="IPR027417">
    <property type="entry name" value="P-loop_NTPase"/>
</dbReference>
<dbReference type="Proteomes" id="UP000290365">
    <property type="component" value="Chromosome"/>
</dbReference>
<dbReference type="EMBL" id="CP035758">
    <property type="protein sequence ID" value="QBD81734.1"/>
    <property type="molecule type" value="Genomic_DNA"/>
</dbReference>
<reference evidence="1 2" key="1">
    <citation type="submission" date="2019-01" db="EMBL/GenBank/DDBJ databases">
        <title>Ktedonosporobacter rubrisoli SCAWS-G2.</title>
        <authorList>
            <person name="Huang Y."/>
            <person name="Yan B."/>
        </authorList>
    </citation>
    <scope>NUCLEOTIDE SEQUENCE [LARGE SCALE GENOMIC DNA]</scope>
    <source>
        <strain evidence="1 2">SCAWS-G2</strain>
    </source>
</reference>
<evidence type="ECO:0008006" key="3">
    <source>
        <dbReference type="Google" id="ProtNLM"/>
    </source>
</evidence>
<dbReference type="SUPFAM" id="SSF53795">
    <property type="entry name" value="PEP carboxykinase-like"/>
    <property type="match status" value="1"/>
</dbReference>
<dbReference type="AlphaFoldDB" id="A0A4P6K0Z8"/>
<dbReference type="Gene3D" id="3.40.50.300">
    <property type="entry name" value="P-loop containing nucleotide triphosphate hydrolases"/>
    <property type="match status" value="1"/>
</dbReference>
<evidence type="ECO:0000313" key="2">
    <source>
        <dbReference type="Proteomes" id="UP000290365"/>
    </source>
</evidence>
<gene>
    <name evidence="1" type="ORF">EPA93_39495</name>
</gene>
<organism evidence="1 2">
    <name type="scientific">Ktedonosporobacter rubrisoli</name>
    <dbReference type="NCBI Taxonomy" id="2509675"/>
    <lineage>
        <taxon>Bacteria</taxon>
        <taxon>Bacillati</taxon>
        <taxon>Chloroflexota</taxon>
        <taxon>Ktedonobacteria</taxon>
        <taxon>Ktedonobacterales</taxon>
        <taxon>Ktedonosporobacteraceae</taxon>
        <taxon>Ktedonosporobacter</taxon>
    </lineage>
</organism>
<name>A0A4P6K0Z8_KTERU</name>
<keyword evidence="2" id="KW-1185">Reference proteome</keyword>
<protein>
    <recommendedName>
        <fullName evidence="3">Serine kinase</fullName>
    </recommendedName>
</protein>
<evidence type="ECO:0000313" key="1">
    <source>
        <dbReference type="EMBL" id="QBD81734.1"/>
    </source>
</evidence>